<feature type="non-terminal residue" evidence="2">
    <location>
        <position position="300"/>
    </location>
</feature>
<proteinExistence type="predicted"/>
<dbReference type="PANTHER" id="PTHR45398">
    <property type="match status" value="1"/>
</dbReference>
<dbReference type="Pfam" id="PF00668">
    <property type="entry name" value="Condensation"/>
    <property type="match status" value="1"/>
</dbReference>
<evidence type="ECO:0000313" key="3">
    <source>
        <dbReference type="Proteomes" id="UP000722989"/>
    </source>
</evidence>
<dbReference type="Gene3D" id="3.30.559.30">
    <property type="entry name" value="Nonribosomal peptide synthetase, condensation domain"/>
    <property type="match status" value="1"/>
</dbReference>
<dbReference type="PANTHER" id="PTHR45398:SF1">
    <property type="entry name" value="ENZYME, PUTATIVE (JCVI)-RELATED"/>
    <property type="match status" value="1"/>
</dbReference>
<sequence length="300" mass="32724">VFAAHAALAAGRRPELVARRPFRDYLRWLAGRDRGEAERYWRGVLAGFEAPTALPFDRVPAPGHAASSADWLPVSLGEAETARLEEFARRHRLTLNTVVQGVWALLLARYGGQRDVCFGATVSGRPADLPGADAITGIFINTLPVRVAVDEAAGLADWLRRLQTAQAEARRFDFVALAQLQGWADLPGGANLFDSAVVFENYPINDRAAAAHGLRIRDLDAVETTNFPLIAVAIPGDRLTVELGYDPTLFDAATIDRIAAHLAHTLRTLADDPTGRVGDLDLLTPDERHRVLADWNDTAR</sequence>
<evidence type="ECO:0000313" key="2">
    <source>
        <dbReference type="EMBL" id="NJC74345.1"/>
    </source>
</evidence>
<reference evidence="2 3" key="1">
    <citation type="submission" date="2020-03" db="EMBL/GenBank/DDBJ databases">
        <title>WGS of the type strain of Planosporangium spp.</title>
        <authorList>
            <person name="Thawai C."/>
        </authorList>
    </citation>
    <scope>NUCLEOTIDE SEQUENCE [LARGE SCALE GENOMIC DNA]</scope>
    <source>
        <strain evidence="2 3">TBRC 5610</strain>
    </source>
</reference>
<comment type="caution">
    <text evidence="2">The sequence shown here is derived from an EMBL/GenBank/DDBJ whole genome shotgun (WGS) entry which is preliminary data.</text>
</comment>
<evidence type="ECO:0000259" key="1">
    <source>
        <dbReference type="Pfam" id="PF00668"/>
    </source>
</evidence>
<accession>A0ABX0YAB1</accession>
<name>A0ABX0YAB1_9ACTN</name>
<gene>
    <name evidence="2" type="ORF">HC031_32225</name>
</gene>
<feature type="non-terminal residue" evidence="2">
    <location>
        <position position="1"/>
    </location>
</feature>
<dbReference type="SUPFAM" id="SSF52777">
    <property type="entry name" value="CoA-dependent acyltransferases"/>
    <property type="match status" value="1"/>
</dbReference>
<dbReference type="Proteomes" id="UP000722989">
    <property type="component" value="Unassembled WGS sequence"/>
</dbReference>
<organism evidence="2 3">
    <name type="scientific">Planosporangium thailandense</name>
    <dbReference type="NCBI Taxonomy" id="765197"/>
    <lineage>
        <taxon>Bacteria</taxon>
        <taxon>Bacillati</taxon>
        <taxon>Actinomycetota</taxon>
        <taxon>Actinomycetes</taxon>
        <taxon>Micromonosporales</taxon>
        <taxon>Micromonosporaceae</taxon>
        <taxon>Planosporangium</taxon>
    </lineage>
</organism>
<dbReference type="RefSeq" id="WP_240943301.1">
    <property type="nucleotide sequence ID" value="NZ_JAATVY010000085.1"/>
</dbReference>
<dbReference type="EMBL" id="JAATVY010000085">
    <property type="protein sequence ID" value="NJC74345.1"/>
    <property type="molecule type" value="Genomic_DNA"/>
</dbReference>
<protein>
    <recommendedName>
        <fullName evidence="1">Condensation domain-containing protein</fullName>
    </recommendedName>
</protein>
<keyword evidence="3" id="KW-1185">Reference proteome</keyword>
<dbReference type="InterPro" id="IPR001242">
    <property type="entry name" value="Condensation_dom"/>
</dbReference>
<feature type="domain" description="Condensation" evidence="1">
    <location>
        <begin position="5"/>
        <end position="289"/>
    </location>
</feature>